<organism evidence="1 2">
    <name type="scientific">Candidatus Filomicrobium marinum</name>
    <dbReference type="NCBI Taxonomy" id="1608628"/>
    <lineage>
        <taxon>Bacteria</taxon>
        <taxon>Pseudomonadati</taxon>
        <taxon>Pseudomonadota</taxon>
        <taxon>Alphaproteobacteria</taxon>
        <taxon>Hyphomicrobiales</taxon>
        <taxon>Hyphomicrobiaceae</taxon>
        <taxon>Filomicrobium</taxon>
    </lineage>
</organism>
<protein>
    <submittedName>
        <fullName evidence="1">Uncharacterized protein</fullName>
    </submittedName>
</protein>
<sequence>MPCRGGIRVGWIQSAKTKKAEVGTNLGFNPIFKTHATSDEPLNLEETALGIISAIVIPEACKGEPDTLLYPVDCGANMQAAA</sequence>
<keyword evidence="2" id="KW-1185">Reference proteome</keyword>
<evidence type="ECO:0000313" key="2">
    <source>
        <dbReference type="Proteomes" id="UP000033187"/>
    </source>
</evidence>
<dbReference type="Proteomes" id="UP000033187">
    <property type="component" value="Chromosome 1"/>
</dbReference>
<dbReference type="KEGG" id="fiy:BN1229_v1_3185"/>
<gene>
    <name evidence="1" type="ORF">YBN1229_v1_3185</name>
</gene>
<dbReference type="EMBL" id="LN829119">
    <property type="protein sequence ID" value="CPR21747.1"/>
    <property type="molecule type" value="Genomic_DNA"/>
</dbReference>
<dbReference type="KEGG" id="fil:BN1229_v1_2727"/>
<dbReference type="AlphaFoldDB" id="A0A0D6JJ62"/>
<proteinExistence type="predicted"/>
<name>A0A0D6JJ62_9HYPH</name>
<accession>A0A0D6JJ62</accession>
<reference evidence="2" key="1">
    <citation type="submission" date="2015-02" db="EMBL/GenBank/DDBJ databases">
        <authorList>
            <person name="Chooi Y.-H."/>
        </authorList>
    </citation>
    <scope>NUCLEOTIDE SEQUENCE [LARGE SCALE GENOMIC DNA]</scope>
    <source>
        <strain evidence="2">strain Y</strain>
    </source>
</reference>
<evidence type="ECO:0000313" key="1">
    <source>
        <dbReference type="EMBL" id="CPR21747.1"/>
    </source>
</evidence>